<dbReference type="InterPro" id="IPR046453">
    <property type="entry name" value="GpA_ATPase"/>
</dbReference>
<keyword evidence="4" id="KW-1185">Reference proteome</keyword>
<feature type="domain" description="Phage terminase large subunit GpA ATPase" evidence="1">
    <location>
        <begin position="1"/>
        <end position="216"/>
    </location>
</feature>
<evidence type="ECO:0000313" key="3">
    <source>
        <dbReference type="EMBL" id="CAJ1003890.1"/>
    </source>
</evidence>
<feature type="domain" description="Terminase large subunit GpA endonuclease" evidence="2">
    <location>
        <begin position="234"/>
        <end position="512"/>
    </location>
</feature>
<dbReference type="HAMAP" id="MF_04144">
    <property type="entry name" value="TERL_LAMBDA"/>
    <property type="match status" value="1"/>
</dbReference>
<accession>A0AA48M9T2</accession>
<organism evidence="3 4">
    <name type="scientific">Brevibacillus aydinogluensis</name>
    <dbReference type="NCBI Taxonomy" id="927786"/>
    <lineage>
        <taxon>Bacteria</taxon>
        <taxon>Bacillati</taxon>
        <taxon>Bacillota</taxon>
        <taxon>Bacilli</taxon>
        <taxon>Bacillales</taxon>
        <taxon>Paenibacillaceae</taxon>
        <taxon>Brevibacillus</taxon>
    </lineage>
</organism>
<dbReference type="InterPro" id="IPR046454">
    <property type="entry name" value="GpA_endonuclease"/>
</dbReference>
<reference evidence="3" key="1">
    <citation type="submission" date="2023-07" db="EMBL/GenBank/DDBJ databases">
        <authorList>
            <person name="Ivanov I."/>
            <person name="Teneva D."/>
            <person name="Stoikov I."/>
        </authorList>
    </citation>
    <scope>NUCLEOTIDE SEQUENCE</scope>
    <source>
        <strain evidence="3">4475</strain>
    </source>
</reference>
<dbReference type="EMBL" id="OY569118">
    <property type="protein sequence ID" value="CAJ1003890.1"/>
    <property type="molecule type" value="Genomic_DNA"/>
</dbReference>
<protein>
    <recommendedName>
        <fullName evidence="5">Terminase</fullName>
    </recommendedName>
</protein>
<dbReference type="InterPro" id="IPR008866">
    <property type="entry name" value="Phage_lambda_GpA-like"/>
</dbReference>
<dbReference type="InterPro" id="IPR027417">
    <property type="entry name" value="P-loop_NTPase"/>
</dbReference>
<dbReference type="PANTHER" id="PTHR34413:SF2">
    <property type="entry name" value="PROPHAGE TAIL FIBER ASSEMBLY PROTEIN HOMOLOG TFAE-RELATED"/>
    <property type="match status" value="1"/>
</dbReference>
<name>A0AA48M9T2_9BACL</name>
<gene>
    <name evidence="3" type="ORF">BSPP4475_16320</name>
</gene>
<evidence type="ECO:0000259" key="2">
    <source>
        <dbReference type="Pfam" id="PF20454"/>
    </source>
</evidence>
<evidence type="ECO:0000259" key="1">
    <source>
        <dbReference type="Pfam" id="PF05876"/>
    </source>
</evidence>
<dbReference type="PANTHER" id="PTHR34413">
    <property type="entry name" value="PROPHAGE TAIL FIBER ASSEMBLY PROTEIN HOMOLOG TFAE-RELATED-RELATED"/>
    <property type="match status" value="1"/>
</dbReference>
<dbReference type="Gene3D" id="3.40.50.300">
    <property type="entry name" value="P-loop containing nucleotide triphosphate hydrolases"/>
    <property type="match status" value="1"/>
</dbReference>
<dbReference type="InterPro" id="IPR051220">
    <property type="entry name" value="TFA_Chaperone"/>
</dbReference>
<evidence type="ECO:0008006" key="5">
    <source>
        <dbReference type="Google" id="ProtNLM"/>
    </source>
</evidence>
<dbReference type="Pfam" id="PF05876">
    <property type="entry name" value="GpA_ATPase"/>
    <property type="match status" value="1"/>
</dbReference>
<dbReference type="Pfam" id="PF20454">
    <property type="entry name" value="GpA_nuclease"/>
    <property type="match status" value="1"/>
</dbReference>
<sequence>MSSSQVGKSEIINNVIGYYIDVDPGPMLMVQPRIEDAEDYSKRRIAPMIRDTEVLAEKVADSKTRDVNNTILMKVFPGGFLAMGGANSPAGLASRPIRILLCDEVDRFPDSAGSEGDPIKLAEKRTITFWNRKMIFVSTPTIKGVSRIEQEYELGTQEKWCVECPNCGNYHTIVLRDIRFEHEVHEAGNRKIYQVDDVFWRCPTCLEQFDEHTMKRQPAKWIAENPIAINNGVRSFWLNTFVAQWVSWKKIVKEFLESKDDPEKLKVFYNTTLGESWEDRGEQMEEDTLLNRRESFPADLPDGVLLLTAGVDTQDDRLEYEIVGWGHGHESWGIEYGVIIGRPDNPQTLQQLDDVLNRVYRFADGKGLKVACTCIDSGGHFTSEIYKYTKRNEHRRILAVKGQGGPGIPLIHKLTRKNKENALLVILGVDDGKSQIYSSLRVEEPGPKYCHFPLDRGYDRFYFQGLLSEKLVPRKKNGVTRYVWEKISSSARNEALDVRNYALAAREILNPNYDALERRLKGISQPIAAPKKQADSKRKFVKKSNIW</sequence>
<dbReference type="GO" id="GO:0005524">
    <property type="term" value="F:ATP binding"/>
    <property type="evidence" value="ECO:0007669"/>
    <property type="project" value="InterPro"/>
</dbReference>
<dbReference type="AlphaFoldDB" id="A0AA48M9T2"/>
<dbReference type="Proteomes" id="UP001189619">
    <property type="component" value="Chromosome"/>
</dbReference>
<dbReference type="KEGG" id="bayd:BSPP4475_16320"/>
<dbReference type="GO" id="GO:0004519">
    <property type="term" value="F:endonuclease activity"/>
    <property type="evidence" value="ECO:0007669"/>
    <property type="project" value="InterPro"/>
</dbReference>
<proteinExistence type="inferred from homology"/>
<evidence type="ECO:0000313" key="4">
    <source>
        <dbReference type="Proteomes" id="UP001189619"/>
    </source>
</evidence>
<dbReference type="GO" id="GO:0016887">
    <property type="term" value="F:ATP hydrolysis activity"/>
    <property type="evidence" value="ECO:0007669"/>
    <property type="project" value="InterPro"/>
</dbReference>